<keyword evidence="2" id="KW-1133">Transmembrane helix</keyword>
<feature type="region of interest" description="Disordered" evidence="1">
    <location>
        <begin position="59"/>
        <end position="99"/>
    </location>
</feature>
<organism evidence="4 5">
    <name type="scientific">Nicrophorus vespilloides</name>
    <name type="common">Boreal carrion beetle</name>
    <dbReference type="NCBI Taxonomy" id="110193"/>
    <lineage>
        <taxon>Eukaryota</taxon>
        <taxon>Metazoa</taxon>
        <taxon>Ecdysozoa</taxon>
        <taxon>Arthropoda</taxon>
        <taxon>Hexapoda</taxon>
        <taxon>Insecta</taxon>
        <taxon>Pterygota</taxon>
        <taxon>Neoptera</taxon>
        <taxon>Endopterygota</taxon>
        <taxon>Coleoptera</taxon>
        <taxon>Polyphaga</taxon>
        <taxon>Staphyliniformia</taxon>
        <taxon>Silphidae</taxon>
        <taxon>Nicrophorinae</taxon>
        <taxon>Nicrophorus</taxon>
    </lineage>
</organism>
<evidence type="ECO:0000256" key="1">
    <source>
        <dbReference type="SAM" id="MobiDB-lite"/>
    </source>
</evidence>
<keyword evidence="3" id="KW-0732">Signal</keyword>
<evidence type="ECO:0000313" key="4">
    <source>
        <dbReference type="Proteomes" id="UP000695000"/>
    </source>
</evidence>
<keyword evidence="4" id="KW-1185">Reference proteome</keyword>
<name>A0ABM1MNT4_NICVS</name>
<accession>A0ABM1MNT4</accession>
<keyword evidence="2" id="KW-0812">Transmembrane</keyword>
<dbReference type="RefSeq" id="XP_017776234.1">
    <property type="nucleotide sequence ID" value="XM_017920745.1"/>
</dbReference>
<sequence>MFAVFRLSSLLLLCGFLLAVKAEEDSVGTARDSYLAAFKATHTLNKHLATAKSSREATFFPEQNGYPHPVYKPQEEYGPPKDVYGPPKDNYGPPKDLYGPPKDVYGPPKDIYGPPKDTYGPPQGFEPTPDVYGPPKVTPVYGPPSYSYQPAPVYGPPMDHSYGIPHGMLGILDKIKVKLDLFTIGKIILKLVIFKKIVSLIAILCLLLFIPSLKEKHQDDGDADDEMRNFRENTIDERIDNVSSFVLEAINSFNGKYDKEDCNTVYCKSKEMNKYLDRKITYKKLFQMYRKDE</sequence>
<dbReference type="GeneID" id="108562419"/>
<feature type="signal peptide" evidence="3">
    <location>
        <begin position="1"/>
        <end position="22"/>
    </location>
</feature>
<reference evidence="5" key="1">
    <citation type="submission" date="2025-08" db="UniProtKB">
        <authorList>
            <consortium name="RefSeq"/>
        </authorList>
    </citation>
    <scope>IDENTIFICATION</scope>
    <source>
        <tissue evidence="5">Whole Larva</tissue>
    </source>
</reference>
<feature type="transmembrane region" description="Helical" evidence="2">
    <location>
        <begin position="187"/>
        <end position="210"/>
    </location>
</feature>
<protein>
    <submittedName>
        <fullName evidence="5">Uncharacterized protein LOC108562419 isoform X1</fullName>
    </submittedName>
</protein>
<feature type="chain" id="PRO_5046057460" evidence="3">
    <location>
        <begin position="23"/>
        <end position="293"/>
    </location>
</feature>
<evidence type="ECO:0000313" key="5">
    <source>
        <dbReference type="RefSeq" id="XP_017776234.1"/>
    </source>
</evidence>
<keyword evidence="2" id="KW-0472">Membrane</keyword>
<dbReference type="Proteomes" id="UP000695000">
    <property type="component" value="Unplaced"/>
</dbReference>
<gene>
    <name evidence="5" type="primary">LOC108562419</name>
</gene>
<proteinExistence type="predicted"/>
<evidence type="ECO:0000256" key="3">
    <source>
        <dbReference type="SAM" id="SignalP"/>
    </source>
</evidence>
<evidence type="ECO:0000256" key="2">
    <source>
        <dbReference type="SAM" id="Phobius"/>
    </source>
</evidence>